<evidence type="ECO:0000313" key="2">
    <source>
        <dbReference type="EMBL" id="CAL5973135.1"/>
    </source>
</evidence>
<accession>A0AA86P8R2</accession>
<dbReference type="AlphaFoldDB" id="A0AA86P8R2"/>
<proteinExistence type="predicted"/>
<name>A0AA86P8R2_9EUKA</name>
<dbReference type="Proteomes" id="UP001642409">
    <property type="component" value="Unassembled WGS sequence"/>
</dbReference>
<dbReference type="EMBL" id="CATOUU010000531">
    <property type="protein sequence ID" value="CAI9933033.1"/>
    <property type="molecule type" value="Genomic_DNA"/>
</dbReference>
<evidence type="ECO:0000313" key="1">
    <source>
        <dbReference type="EMBL" id="CAI9933033.1"/>
    </source>
</evidence>
<comment type="caution">
    <text evidence="1">The sequence shown here is derived from an EMBL/GenBank/DDBJ whole genome shotgun (WGS) entry which is preliminary data.</text>
</comment>
<reference evidence="1" key="1">
    <citation type="submission" date="2023-06" db="EMBL/GenBank/DDBJ databases">
        <authorList>
            <person name="Kurt Z."/>
        </authorList>
    </citation>
    <scope>NUCLEOTIDE SEQUENCE</scope>
</reference>
<sequence>MNCAYISQNVNIANIQDCKFKLVSYNLNEYTLFYKVNSKLAIKSILINFYYVISGLSSECNALLSLSKLNIKGNIDGSQLTVFYGISKELNSQVNLYQSSIQIDYDDLQAFYGFSYLSVSKFVLNETELSVNGSQTEVFFGIAHQLGSSQIENSFFNFQITKLRTVPSVFKYLLRRVTHQLKFKLDLFQQIISLYPAPQLVTKSTDLFTKLKLLLSLIVLFSLW</sequence>
<gene>
    <name evidence="1" type="ORF">HINF_LOCUS20678</name>
    <name evidence="2" type="ORF">HINF_LOCUS2224</name>
</gene>
<dbReference type="EMBL" id="CAXDID020000004">
    <property type="protein sequence ID" value="CAL5973135.1"/>
    <property type="molecule type" value="Genomic_DNA"/>
</dbReference>
<reference evidence="2 3" key="2">
    <citation type="submission" date="2024-07" db="EMBL/GenBank/DDBJ databases">
        <authorList>
            <person name="Akdeniz Z."/>
        </authorList>
    </citation>
    <scope>NUCLEOTIDE SEQUENCE [LARGE SCALE GENOMIC DNA]</scope>
</reference>
<keyword evidence="3" id="KW-1185">Reference proteome</keyword>
<protein>
    <submittedName>
        <fullName evidence="2">Hypothetical_protein</fullName>
    </submittedName>
</protein>
<evidence type="ECO:0000313" key="3">
    <source>
        <dbReference type="Proteomes" id="UP001642409"/>
    </source>
</evidence>
<organism evidence="1">
    <name type="scientific">Hexamita inflata</name>
    <dbReference type="NCBI Taxonomy" id="28002"/>
    <lineage>
        <taxon>Eukaryota</taxon>
        <taxon>Metamonada</taxon>
        <taxon>Diplomonadida</taxon>
        <taxon>Hexamitidae</taxon>
        <taxon>Hexamitinae</taxon>
        <taxon>Hexamita</taxon>
    </lineage>
</organism>